<evidence type="ECO:0000259" key="2">
    <source>
        <dbReference type="PROSITE" id="PS50191"/>
    </source>
</evidence>
<dbReference type="SUPFAM" id="SSF52087">
    <property type="entry name" value="CRAL/TRIO domain"/>
    <property type="match status" value="1"/>
</dbReference>
<dbReference type="InParanoid" id="A0A165J662"/>
<dbReference type="STRING" id="1314781.A0A165J662"/>
<dbReference type="InterPro" id="IPR036865">
    <property type="entry name" value="CRAL-TRIO_dom_sf"/>
</dbReference>
<dbReference type="PANTHER" id="PTHR45657">
    <property type="entry name" value="CRAL-TRIO DOMAIN-CONTAINING PROTEIN YKL091C-RELATED"/>
    <property type="match status" value="1"/>
</dbReference>
<protein>
    <submittedName>
        <fullName evidence="3">CRAL/TRIO domain-containing protein</fullName>
    </submittedName>
</protein>
<proteinExistence type="predicted"/>
<dbReference type="PANTHER" id="PTHR45657:SF3">
    <property type="entry name" value="TRANSPORTER, PUTATIVE (AFU_ORTHOLOGUE AFUA_5G09260)-RELATED"/>
    <property type="match status" value="1"/>
</dbReference>
<dbReference type="CDD" id="cd00170">
    <property type="entry name" value="SEC14"/>
    <property type="match status" value="1"/>
</dbReference>
<feature type="region of interest" description="Disordered" evidence="1">
    <location>
        <begin position="1"/>
        <end position="22"/>
    </location>
</feature>
<dbReference type="EMBL" id="KV425973">
    <property type="protein sequence ID" value="KZV94386.1"/>
    <property type="molecule type" value="Genomic_DNA"/>
</dbReference>
<feature type="compositionally biased region" description="Low complexity" evidence="1">
    <location>
        <begin position="12"/>
        <end position="22"/>
    </location>
</feature>
<gene>
    <name evidence="3" type="ORF">EXIGLDRAFT_767133</name>
</gene>
<dbReference type="Gene3D" id="3.40.525.10">
    <property type="entry name" value="CRAL-TRIO lipid binding domain"/>
    <property type="match status" value="2"/>
</dbReference>
<sequence>MAASTTDAVQEPSASTSPTSPAALSLSALSGHVGHLDEHQTVQLAAFKAALVHEGLYRRRVARRRNTPPLPARAQVLAARRAHSSSAKRSVRIIDIKEFDETRRLYTHWTGRRDRRGVIRFVMPLCSIAPGRPNPESPIMQSNNIVDISNVGLHQFWNLRSHMQVASVVGLPSFFPTVWGWIKKWFDPITTNKIFILPSGKEEIFKELNQFIDAENIPTQYGGTLTYEFDEMPKMDMQLACVLRWAEGADTNPDGTKTFPIGPVLWERHEHTGAWEAIGVGGVDGAPRRVVVARLDEGAQMFGEEVTV</sequence>
<evidence type="ECO:0000313" key="4">
    <source>
        <dbReference type="Proteomes" id="UP000077266"/>
    </source>
</evidence>
<dbReference type="InterPro" id="IPR051026">
    <property type="entry name" value="PI/PC_transfer"/>
</dbReference>
<feature type="domain" description="CRAL-TRIO" evidence="2">
    <location>
        <begin position="168"/>
        <end position="229"/>
    </location>
</feature>
<evidence type="ECO:0000256" key="1">
    <source>
        <dbReference type="SAM" id="MobiDB-lite"/>
    </source>
</evidence>
<dbReference type="Pfam" id="PF00650">
    <property type="entry name" value="CRAL_TRIO"/>
    <property type="match status" value="1"/>
</dbReference>
<evidence type="ECO:0000313" key="3">
    <source>
        <dbReference type="EMBL" id="KZV94386.1"/>
    </source>
</evidence>
<dbReference type="AlphaFoldDB" id="A0A165J662"/>
<keyword evidence="4" id="KW-1185">Reference proteome</keyword>
<dbReference type="PROSITE" id="PS50191">
    <property type="entry name" value="CRAL_TRIO"/>
    <property type="match status" value="1"/>
</dbReference>
<dbReference type="Proteomes" id="UP000077266">
    <property type="component" value="Unassembled WGS sequence"/>
</dbReference>
<dbReference type="OrthoDB" id="30289at2759"/>
<accession>A0A165J662</accession>
<name>A0A165J662_EXIGL</name>
<reference evidence="3 4" key="1">
    <citation type="journal article" date="2016" name="Mol. Biol. Evol.">
        <title>Comparative Genomics of Early-Diverging Mushroom-Forming Fungi Provides Insights into the Origins of Lignocellulose Decay Capabilities.</title>
        <authorList>
            <person name="Nagy L.G."/>
            <person name="Riley R."/>
            <person name="Tritt A."/>
            <person name="Adam C."/>
            <person name="Daum C."/>
            <person name="Floudas D."/>
            <person name="Sun H."/>
            <person name="Yadav J.S."/>
            <person name="Pangilinan J."/>
            <person name="Larsson K.H."/>
            <person name="Matsuura K."/>
            <person name="Barry K."/>
            <person name="Labutti K."/>
            <person name="Kuo R."/>
            <person name="Ohm R.A."/>
            <person name="Bhattacharya S.S."/>
            <person name="Shirouzu T."/>
            <person name="Yoshinaga Y."/>
            <person name="Martin F.M."/>
            <person name="Grigoriev I.V."/>
            <person name="Hibbett D.S."/>
        </authorList>
    </citation>
    <scope>NUCLEOTIDE SEQUENCE [LARGE SCALE GENOMIC DNA]</scope>
    <source>
        <strain evidence="3 4">HHB12029</strain>
    </source>
</reference>
<dbReference type="InterPro" id="IPR001251">
    <property type="entry name" value="CRAL-TRIO_dom"/>
</dbReference>
<organism evidence="3 4">
    <name type="scientific">Exidia glandulosa HHB12029</name>
    <dbReference type="NCBI Taxonomy" id="1314781"/>
    <lineage>
        <taxon>Eukaryota</taxon>
        <taxon>Fungi</taxon>
        <taxon>Dikarya</taxon>
        <taxon>Basidiomycota</taxon>
        <taxon>Agaricomycotina</taxon>
        <taxon>Agaricomycetes</taxon>
        <taxon>Auriculariales</taxon>
        <taxon>Exidiaceae</taxon>
        <taxon>Exidia</taxon>
    </lineage>
</organism>